<organism evidence="2 3">
    <name type="scientific">Tothia fuscella</name>
    <dbReference type="NCBI Taxonomy" id="1048955"/>
    <lineage>
        <taxon>Eukaryota</taxon>
        <taxon>Fungi</taxon>
        <taxon>Dikarya</taxon>
        <taxon>Ascomycota</taxon>
        <taxon>Pezizomycotina</taxon>
        <taxon>Dothideomycetes</taxon>
        <taxon>Pleosporomycetidae</taxon>
        <taxon>Venturiales</taxon>
        <taxon>Cylindrosympodiaceae</taxon>
        <taxon>Tothia</taxon>
    </lineage>
</organism>
<evidence type="ECO:0000313" key="2">
    <source>
        <dbReference type="EMBL" id="KAF2429997.1"/>
    </source>
</evidence>
<keyword evidence="3" id="KW-1185">Reference proteome</keyword>
<reference evidence="2" key="1">
    <citation type="journal article" date="2020" name="Stud. Mycol.">
        <title>101 Dothideomycetes genomes: a test case for predicting lifestyles and emergence of pathogens.</title>
        <authorList>
            <person name="Haridas S."/>
            <person name="Albert R."/>
            <person name="Binder M."/>
            <person name="Bloem J."/>
            <person name="Labutti K."/>
            <person name="Salamov A."/>
            <person name="Andreopoulos B."/>
            <person name="Baker S."/>
            <person name="Barry K."/>
            <person name="Bills G."/>
            <person name="Bluhm B."/>
            <person name="Cannon C."/>
            <person name="Castanera R."/>
            <person name="Culley D."/>
            <person name="Daum C."/>
            <person name="Ezra D."/>
            <person name="Gonzalez J."/>
            <person name="Henrissat B."/>
            <person name="Kuo A."/>
            <person name="Liang C."/>
            <person name="Lipzen A."/>
            <person name="Lutzoni F."/>
            <person name="Magnuson J."/>
            <person name="Mondo S."/>
            <person name="Nolan M."/>
            <person name="Ohm R."/>
            <person name="Pangilinan J."/>
            <person name="Park H.-J."/>
            <person name="Ramirez L."/>
            <person name="Alfaro M."/>
            <person name="Sun H."/>
            <person name="Tritt A."/>
            <person name="Yoshinaga Y."/>
            <person name="Zwiers L.-H."/>
            <person name="Turgeon B."/>
            <person name="Goodwin S."/>
            <person name="Spatafora J."/>
            <person name="Crous P."/>
            <person name="Grigoriev I."/>
        </authorList>
    </citation>
    <scope>NUCLEOTIDE SEQUENCE</scope>
    <source>
        <strain evidence="2">CBS 130266</strain>
    </source>
</reference>
<feature type="compositionally biased region" description="Low complexity" evidence="1">
    <location>
        <begin position="75"/>
        <end position="90"/>
    </location>
</feature>
<proteinExistence type="predicted"/>
<name>A0A9P4TYL3_9PEZI</name>
<accession>A0A9P4TYL3</accession>
<feature type="region of interest" description="Disordered" evidence="1">
    <location>
        <begin position="400"/>
        <end position="429"/>
    </location>
</feature>
<dbReference type="AlphaFoldDB" id="A0A9P4TYL3"/>
<evidence type="ECO:0000256" key="1">
    <source>
        <dbReference type="SAM" id="MobiDB-lite"/>
    </source>
</evidence>
<dbReference type="Gene3D" id="2.60.120.260">
    <property type="entry name" value="Galactose-binding domain-like"/>
    <property type="match status" value="1"/>
</dbReference>
<feature type="region of interest" description="Disordered" evidence="1">
    <location>
        <begin position="67"/>
        <end position="100"/>
    </location>
</feature>
<feature type="compositionally biased region" description="Low complexity" evidence="1">
    <location>
        <begin position="208"/>
        <end position="261"/>
    </location>
</feature>
<evidence type="ECO:0000313" key="3">
    <source>
        <dbReference type="Proteomes" id="UP000800235"/>
    </source>
</evidence>
<protein>
    <submittedName>
        <fullName evidence="2">Uncharacterized protein</fullName>
    </submittedName>
</protein>
<comment type="caution">
    <text evidence="2">The sequence shown here is derived from an EMBL/GenBank/DDBJ whole genome shotgun (WGS) entry which is preliminary data.</text>
</comment>
<gene>
    <name evidence="2" type="ORF">EJ08DRAFT_650006</name>
</gene>
<sequence>MKYSTVGAVLAAVAQAAPSSPADTCVAKKVTVYLYVDTDGKVLGTAPYSDAYGNNIKPIDASPSYKSKPEGFALPSPKSKSSTSTPSKPKASVTGRTGSGYEKVQFDPLQQFCTESYAGPVFHSSTRTSSAPYGHETPYAFDPLSRLSSAYPVSSSFGGKGYPAGHGGYGHVVVSTSIAVSSTKSQSGYGGDYSHWPRSSSSTPAHPTKGSNTTSKTSSAVRIPASSSSRDQSSPTSSKATSHTTSAARSSVTSHVRPSSSAFSSFGRFTNSSATVSSRSSSVVPSIVLSSSLSQMPSPIRSSSVSVSISVSSSVSRMSSTVSRSSLSSLLSFSSSAPIASSSSSIVSPLVSPSVRSSSSSISLSSSVSVVSTTSSSAVVSSSSSSSSSVRSSSSIASSSSSVVSSTSSSSSSSSTISAPSSTITSSSVISSSSSISSTISSSSSSARPQPSCGFIPDASFESSVSSWNPIVLGPASSIDPYKFAPGAIDGQFVSYGTVGATGSVTMSNTISAMKPGLIYTLDFHARKNSPISVEVLVDGVVFMSVPATGDDSWKSYRATFIASTATSDLKVVIKSTGDAAYMLDNFRIKLSRSDSCVDLPDSISSAISSSTSSALSSSTRSAIPSSTSSALPPPFCGSIPDPSFEDTSTSWDSTVTGGATVYDPYSYGDSFDGDNVQYGALDTAGSAVTTINTITALSPGVSYTIAFYARREADLSMKLIVDGIVIATVPAGGDTEWKRYSGDFIPGSSSSLMRVDITSTFLAGYMLDAFSIAPKGGITCVNP</sequence>
<feature type="region of interest" description="Disordered" evidence="1">
    <location>
        <begin position="187"/>
        <end position="262"/>
    </location>
</feature>
<dbReference type="EMBL" id="MU007042">
    <property type="protein sequence ID" value="KAF2429997.1"/>
    <property type="molecule type" value="Genomic_DNA"/>
</dbReference>
<dbReference type="Proteomes" id="UP000800235">
    <property type="component" value="Unassembled WGS sequence"/>
</dbReference>